<dbReference type="Proteomes" id="UP001519294">
    <property type="component" value="Unassembled WGS sequence"/>
</dbReference>
<gene>
    <name evidence="1" type="ORF">J2Z81_001233</name>
</gene>
<reference evidence="1 2" key="1">
    <citation type="submission" date="2021-03" db="EMBL/GenBank/DDBJ databases">
        <title>Genomic Encyclopedia of Type Strains, Phase IV (KMG-IV): sequencing the most valuable type-strain genomes for metagenomic binning, comparative biology and taxonomic classification.</title>
        <authorList>
            <person name="Goeker M."/>
        </authorList>
    </citation>
    <scope>NUCLEOTIDE SEQUENCE [LARGE SCALE GENOMIC DNA]</scope>
    <source>
        <strain evidence="1 2">DSM 25790</strain>
    </source>
</reference>
<name>A0ABS4S8G0_9BACI</name>
<proteinExistence type="predicted"/>
<dbReference type="RefSeq" id="WP_029269882.1">
    <property type="nucleotide sequence ID" value="NZ_JAGIKX010000007.1"/>
</dbReference>
<comment type="caution">
    <text evidence="1">The sequence shown here is derived from an EMBL/GenBank/DDBJ whole genome shotgun (WGS) entry which is preliminary data.</text>
</comment>
<accession>A0ABS4S8G0</accession>
<evidence type="ECO:0008006" key="3">
    <source>
        <dbReference type="Google" id="ProtNLM"/>
    </source>
</evidence>
<organism evidence="1 2">
    <name type="scientific">Virgibacillus alimentarius</name>
    <dbReference type="NCBI Taxonomy" id="698769"/>
    <lineage>
        <taxon>Bacteria</taxon>
        <taxon>Bacillati</taxon>
        <taxon>Bacillota</taxon>
        <taxon>Bacilli</taxon>
        <taxon>Bacillales</taxon>
        <taxon>Bacillaceae</taxon>
        <taxon>Virgibacillus</taxon>
    </lineage>
</organism>
<protein>
    <recommendedName>
        <fullName evidence="3">Hydrolase</fullName>
    </recommendedName>
</protein>
<evidence type="ECO:0000313" key="1">
    <source>
        <dbReference type="EMBL" id="MBP2257285.1"/>
    </source>
</evidence>
<evidence type="ECO:0000313" key="2">
    <source>
        <dbReference type="Proteomes" id="UP001519294"/>
    </source>
</evidence>
<sequence>MERKRYYVNVGTHEISQIPYGNNSIFTIYATDEEISILRAKMDNMHGAGIRSFFRAHVPILAYHKDKSNDDYDFGLNEALQLIYGLGDEQTKAHIESMNVLKNDYM</sequence>
<dbReference type="EMBL" id="JAGIKX010000007">
    <property type="protein sequence ID" value="MBP2257285.1"/>
    <property type="molecule type" value="Genomic_DNA"/>
</dbReference>
<keyword evidence="2" id="KW-1185">Reference proteome</keyword>